<dbReference type="InterPro" id="IPR003781">
    <property type="entry name" value="CoA-bd"/>
</dbReference>
<dbReference type="InterPro" id="IPR036390">
    <property type="entry name" value="WH_DNA-bd_sf"/>
</dbReference>
<feature type="binding site" evidence="7">
    <location>
        <begin position="89"/>
        <end position="94"/>
    </location>
    <ligand>
        <name>NAD(+)</name>
        <dbReference type="ChEBI" id="CHEBI:57540"/>
    </ligand>
</feature>
<dbReference type="PANTHER" id="PTHR35786:SF1">
    <property type="entry name" value="REDOX-SENSING TRANSCRIPTIONAL REPRESSOR REX 1"/>
    <property type="match status" value="1"/>
</dbReference>
<dbReference type="NCBIfam" id="NF003994">
    <property type="entry name" value="PRK05472.2-3"/>
    <property type="match status" value="1"/>
</dbReference>
<accession>A0ABU9EBL6</accession>
<gene>
    <name evidence="7" type="primary">rex</name>
    <name evidence="9" type="ORF">WI372_14115</name>
</gene>
<dbReference type="PANTHER" id="PTHR35786">
    <property type="entry name" value="REDOX-SENSING TRANSCRIPTIONAL REPRESSOR REX"/>
    <property type="match status" value="1"/>
</dbReference>
<evidence type="ECO:0000256" key="1">
    <source>
        <dbReference type="ARBA" id="ARBA00022490"/>
    </source>
</evidence>
<comment type="function">
    <text evidence="7">Modulates transcription in response to changes in cellular NADH/NAD(+) redox state.</text>
</comment>
<evidence type="ECO:0000313" key="9">
    <source>
        <dbReference type="EMBL" id="MEK9502123.1"/>
    </source>
</evidence>
<evidence type="ECO:0000256" key="7">
    <source>
        <dbReference type="HAMAP-Rule" id="MF_01131"/>
    </source>
</evidence>
<dbReference type="Gene3D" id="3.40.50.720">
    <property type="entry name" value="NAD(P)-binding Rossmann-like Domain"/>
    <property type="match status" value="1"/>
</dbReference>
<dbReference type="HAMAP" id="MF_01131">
    <property type="entry name" value="Rex"/>
    <property type="match status" value="1"/>
</dbReference>
<organism evidence="9 10">
    <name type="scientific">Gaopeijia maritima</name>
    <dbReference type="NCBI Taxonomy" id="3119007"/>
    <lineage>
        <taxon>Bacteria</taxon>
        <taxon>Pseudomonadati</taxon>
        <taxon>Gemmatimonadota</taxon>
        <taxon>Longimicrobiia</taxon>
        <taxon>Gaopeijiales</taxon>
        <taxon>Gaopeijiaceae</taxon>
        <taxon>Gaopeijia</taxon>
    </lineage>
</organism>
<dbReference type="NCBIfam" id="NF003993">
    <property type="entry name" value="PRK05472.2-2"/>
    <property type="match status" value="1"/>
</dbReference>
<comment type="subcellular location">
    <subcellularLocation>
        <location evidence="7">Cytoplasm</location>
    </subcellularLocation>
</comment>
<sequence>MSTKVSDSTIRRLSHYLRILETLERSGGGTVSSTHLAQAAGTTAAQVRKDLSLFGSFGKRGLGYQVADLGDRIRGILGLDRSWPVVLVGAGRIGSALFEYRDFRRRGFEIVSVLDRDARKVGVRWGPIEIEDAATLEAVIARESVEMLILAVPAPAAQEIVDRAVAAGVRGVLNFAPVRLRTPDGVFVHNVNMVMELEALSFDLTSREHGLEVGRGD</sequence>
<protein>
    <recommendedName>
        <fullName evidence="7">Redox-sensing transcriptional repressor Rex</fullName>
    </recommendedName>
</protein>
<evidence type="ECO:0000256" key="6">
    <source>
        <dbReference type="ARBA" id="ARBA00023163"/>
    </source>
</evidence>
<evidence type="ECO:0000256" key="4">
    <source>
        <dbReference type="ARBA" id="ARBA00023027"/>
    </source>
</evidence>
<keyword evidence="3 7" id="KW-0805">Transcription regulation</keyword>
<dbReference type="Proteomes" id="UP001484239">
    <property type="component" value="Unassembled WGS sequence"/>
</dbReference>
<dbReference type="InterPro" id="IPR009718">
    <property type="entry name" value="Rex_DNA-bd_C_dom"/>
</dbReference>
<evidence type="ECO:0000313" key="10">
    <source>
        <dbReference type="Proteomes" id="UP001484239"/>
    </source>
</evidence>
<dbReference type="EMBL" id="JBBHLI010000009">
    <property type="protein sequence ID" value="MEK9502123.1"/>
    <property type="molecule type" value="Genomic_DNA"/>
</dbReference>
<dbReference type="SUPFAM" id="SSF51735">
    <property type="entry name" value="NAD(P)-binding Rossmann-fold domains"/>
    <property type="match status" value="1"/>
</dbReference>
<dbReference type="NCBIfam" id="NF003996">
    <property type="entry name" value="PRK05472.2-5"/>
    <property type="match status" value="1"/>
</dbReference>
<keyword evidence="2 7" id="KW-0678">Repressor</keyword>
<dbReference type="InterPro" id="IPR036388">
    <property type="entry name" value="WH-like_DNA-bd_sf"/>
</dbReference>
<dbReference type="SMART" id="SM00881">
    <property type="entry name" value="CoA_binding"/>
    <property type="match status" value="1"/>
</dbReference>
<evidence type="ECO:0000256" key="2">
    <source>
        <dbReference type="ARBA" id="ARBA00022491"/>
    </source>
</evidence>
<keyword evidence="5 7" id="KW-0238">DNA-binding</keyword>
<name>A0ABU9EBL6_9BACT</name>
<dbReference type="NCBIfam" id="NF003995">
    <property type="entry name" value="PRK05472.2-4"/>
    <property type="match status" value="1"/>
</dbReference>
<dbReference type="NCBIfam" id="NF003992">
    <property type="entry name" value="PRK05472.2-1"/>
    <property type="match status" value="1"/>
</dbReference>
<dbReference type="Pfam" id="PF06971">
    <property type="entry name" value="Put_DNA-bind_N"/>
    <property type="match status" value="1"/>
</dbReference>
<feature type="DNA-binding region" description="H-T-H motif" evidence="7">
    <location>
        <begin position="15"/>
        <end position="54"/>
    </location>
</feature>
<keyword evidence="4 7" id="KW-0520">NAD</keyword>
<dbReference type="InterPro" id="IPR058236">
    <property type="entry name" value="Rex_actinobacterial-type"/>
</dbReference>
<evidence type="ECO:0000256" key="5">
    <source>
        <dbReference type="ARBA" id="ARBA00023125"/>
    </source>
</evidence>
<dbReference type="RefSeq" id="WP_405276681.1">
    <property type="nucleotide sequence ID" value="NZ_CP144380.1"/>
</dbReference>
<reference evidence="9 10" key="1">
    <citation type="submission" date="2024-02" db="EMBL/GenBank/DDBJ databases">
        <title>A novel Gemmatimonadota bacterium.</title>
        <authorList>
            <person name="Du Z.-J."/>
            <person name="Ye Y.-Q."/>
        </authorList>
    </citation>
    <scope>NUCLEOTIDE SEQUENCE [LARGE SCALE GENOMIC DNA]</scope>
    <source>
        <strain evidence="9 10">DH-20</strain>
    </source>
</reference>
<keyword evidence="1 7" id="KW-0963">Cytoplasm</keyword>
<feature type="domain" description="CoA-binding" evidence="8">
    <location>
        <begin position="78"/>
        <end position="179"/>
    </location>
</feature>
<dbReference type="SUPFAM" id="SSF46785">
    <property type="entry name" value="Winged helix' DNA-binding domain"/>
    <property type="match status" value="1"/>
</dbReference>
<keyword evidence="10" id="KW-1185">Reference proteome</keyword>
<dbReference type="InterPro" id="IPR036291">
    <property type="entry name" value="NAD(P)-bd_dom_sf"/>
</dbReference>
<evidence type="ECO:0000256" key="3">
    <source>
        <dbReference type="ARBA" id="ARBA00023015"/>
    </source>
</evidence>
<comment type="caution">
    <text evidence="9">The sequence shown here is derived from an EMBL/GenBank/DDBJ whole genome shotgun (WGS) entry which is preliminary data.</text>
</comment>
<comment type="similarity">
    <text evidence="7">Belongs to the transcriptional regulatory Rex family.</text>
</comment>
<comment type="subunit">
    <text evidence="7">Homodimer.</text>
</comment>
<proteinExistence type="inferred from homology"/>
<evidence type="ECO:0000259" key="8">
    <source>
        <dbReference type="SMART" id="SM00881"/>
    </source>
</evidence>
<dbReference type="Gene3D" id="1.10.10.10">
    <property type="entry name" value="Winged helix-like DNA-binding domain superfamily/Winged helix DNA-binding domain"/>
    <property type="match status" value="1"/>
</dbReference>
<dbReference type="Pfam" id="PF02629">
    <property type="entry name" value="CoA_binding"/>
    <property type="match status" value="1"/>
</dbReference>
<dbReference type="InterPro" id="IPR022876">
    <property type="entry name" value="Tscrpt_rep_Rex"/>
</dbReference>
<keyword evidence="6 7" id="KW-0804">Transcription</keyword>